<protein>
    <submittedName>
        <fullName evidence="2">Uncharacterized protein</fullName>
    </submittedName>
</protein>
<gene>
    <name evidence="2" type="ORF">NA56DRAFT_747872</name>
</gene>
<feature type="region of interest" description="Disordered" evidence="1">
    <location>
        <begin position="1"/>
        <end position="133"/>
    </location>
</feature>
<feature type="compositionally biased region" description="Polar residues" evidence="1">
    <location>
        <begin position="9"/>
        <end position="27"/>
    </location>
</feature>
<keyword evidence="3" id="KW-1185">Reference proteome</keyword>
<proteinExistence type="predicted"/>
<sequence>MADQGGQGPSMSQNVNRQPSEMSQTVNGHPGQGHPGHAHIRQPQPQTAQRQRPPVLRAVTIGVPRENPATDLESTDGSGNGSPVDAPSEPQQVAQLDSSPGGFLSPGLNTNGRQSASSNMAEIGSLNPSTRPPIPRFVDGTNDIVVGSPLPPDLVSIPGFSGTHCQDNLAPNVPVLVEYSALMRSKVPGGQHSSRFLVFDYSPSDALETMIYKIRIKLRDPEFLVNEREIVEQRMNDMRMEVAWLIGGSGGDVGHSILLDDAALAHSFAMMERRGWKDFFVIKVKQTYYDNGLDQLETPKEIEEADDKESEGKGEKPRLDEHGSTQTERMTFNEVGTLVSMN</sequence>
<evidence type="ECO:0000313" key="3">
    <source>
        <dbReference type="Proteomes" id="UP000235672"/>
    </source>
</evidence>
<accession>A0A2J6Q8L5</accession>
<feature type="compositionally biased region" description="Low complexity" evidence="1">
    <location>
        <begin position="41"/>
        <end position="54"/>
    </location>
</feature>
<feature type="compositionally biased region" description="Basic and acidic residues" evidence="1">
    <location>
        <begin position="310"/>
        <end position="323"/>
    </location>
</feature>
<reference evidence="2 3" key="1">
    <citation type="submission" date="2016-05" db="EMBL/GenBank/DDBJ databases">
        <title>A degradative enzymes factory behind the ericoid mycorrhizal symbiosis.</title>
        <authorList>
            <consortium name="DOE Joint Genome Institute"/>
            <person name="Martino E."/>
            <person name="Morin E."/>
            <person name="Grelet G."/>
            <person name="Kuo A."/>
            <person name="Kohler A."/>
            <person name="Daghino S."/>
            <person name="Barry K."/>
            <person name="Choi C."/>
            <person name="Cichocki N."/>
            <person name="Clum A."/>
            <person name="Copeland A."/>
            <person name="Hainaut M."/>
            <person name="Haridas S."/>
            <person name="Labutti K."/>
            <person name="Lindquist E."/>
            <person name="Lipzen A."/>
            <person name="Khouja H.-R."/>
            <person name="Murat C."/>
            <person name="Ohm R."/>
            <person name="Olson A."/>
            <person name="Spatafora J."/>
            <person name="Veneault-Fourrey C."/>
            <person name="Henrissat B."/>
            <person name="Grigoriev I."/>
            <person name="Martin F."/>
            <person name="Perotto S."/>
        </authorList>
    </citation>
    <scope>NUCLEOTIDE SEQUENCE [LARGE SCALE GENOMIC DNA]</scope>
    <source>
        <strain evidence="2 3">UAMH 7357</strain>
    </source>
</reference>
<dbReference type="AlphaFoldDB" id="A0A2J6Q8L5"/>
<dbReference type="EMBL" id="KZ613477">
    <property type="protein sequence ID" value="PMD22620.1"/>
    <property type="molecule type" value="Genomic_DNA"/>
</dbReference>
<feature type="region of interest" description="Disordered" evidence="1">
    <location>
        <begin position="298"/>
        <end position="342"/>
    </location>
</feature>
<feature type="compositionally biased region" description="Polar residues" evidence="1">
    <location>
        <begin position="107"/>
        <end position="120"/>
    </location>
</feature>
<dbReference type="Proteomes" id="UP000235672">
    <property type="component" value="Unassembled WGS sequence"/>
</dbReference>
<evidence type="ECO:0000256" key="1">
    <source>
        <dbReference type="SAM" id="MobiDB-lite"/>
    </source>
</evidence>
<evidence type="ECO:0000313" key="2">
    <source>
        <dbReference type="EMBL" id="PMD22620.1"/>
    </source>
</evidence>
<organism evidence="2 3">
    <name type="scientific">Hyaloscypha hepaticicola</name>
    <dbReference type="NCBI Taxonomy" id="2082293"/>
    <lineage>
        <taxon>Eukaryota</taxon>
        <taxon>Fungi</taxon>
        <taxon>Dikarya</taxon>
        <taxon>Ascomycota</taxon>
        <taxon>Pezizomycotina</taxon>
        <taxon>Leotiomycetes</taxon>
        <taxon>Helotiales</taxon>
        <taxon>Hyaloscyphaceae</taxon>
        <taxon>Hyaloscypha</taxon>
    </lineage>
</organism>
<feature type="compositionally biased region" description="Polar residues" evidence="1">
    <location>
        <begin position="89"/>
        <end position="98"/>
    </location>
</feature>
<name>A0A2J6Q8L5_9HELO</name>